<protein>
    <submittedName>
        <fullName evidence="2">Uncharacterized protein</fullName>
    </submittedName>
</protein>
<gene>
    <name evidence="2" type="ORF">H7U22_19330</name>
</gene>
<name>A0ABR7KX01_9SPHI</name>
<feature type="compositionally biased region" description="Basic and acidic residues" evidence="1">
    <location>
        <begin position="9"/>
        <end position="24"/>
    </location>
</feature>
<proteinExistence type="predicted"/>
<dbReference type="RefSeq" id="WP_187073001.1">
    <property type="nucleotide sequence ID" value="NZ_JACRYL010000023.1"/>
</dbReference>
<feature type="region of interest" description="Disordered" evidence="1">
    <location>
        <begin position="1"/>
        <end position="24"/>
    </location>
</feature>
<evidence type="ECO:0000313" key="2">
    <source>
        <dbReference type="EMBL" id="MBC6112581.1"/>
    </source>
</evidence>
<evidence type="ECO:0000256" key="1">
    <source>
        <dbReference type="SAM" id="MobiDB-lite"/>
    </source>
</evidence>
<reference evidence="2 3" key="1">
    <citation type="submission" date="2020-08" db="EMBL/GenBank/DDBJ databases">
        <authorList>
            <person name="Sun Q."/>
            <person name="Inoue M."/>
        </authorList>
    </citation>
    <scope>NUCLEOTIDE SEQUENCE [LARGE SCALE GENOMIC DNA]</scope>
    <source>
        <strain evidence="2 3">CCM 8938</strain>
    </source>
</reference>
<dbReference type="Proteomes" id="UP000652755">
    <property type="component" value="Unassembled WGS sequence"/>
</dbReference>
<dbReference type="EMBL" id="JACRYL010000023">
    <property type="protein sequence ID" value="MBC6112581.1"/>
    <property type="molecule type" value="Genomic_DNA"/>
</dbReference>
<keyword evidence="3" id="KW-1185">Reference proteome</keyword>
<organism evidence="2 3">
    <name type="scientific">Pedobacter fastidiosus</name>
    <dbReference type="NCBI Taxonomy" id="2765361"/>
    <lineage>
        <taxon>Bacteria</taxon>
        <taxon>Pseudomonadati</taxon>
        <taxon>Bacteroidota</taxon>
        <taxon>Sphingobacteriia</taxon>
        <taxon>Sphingobacteriales</taxon>
        <taxon>Sphingobacteriaceae</taxon>
        <taxon>Pedobacter</taxon>
    </lineage>
</organism>
<evidence type="ECO:0000313" key="3">
    <source>
        <dbReference type="Proteomes" id="UP000652755"/>
    </source>
</evidence>
<comment type="caution">
    <text evidence="2">The sequence shown here is derived from an EMBL/GenBank/DDBJ whole genome shotgun (WGS) entry which is preliminary data.</text>
</comment>
<accession>A0ABR7KX01</accession>
<sequence length="60" mass="6868">MKKLGKNSSNKDLENVKEGDAIKDDTGKQGEVEVVEILKRKHESQYYYKLKDDGTILVIK</sequence>